<dbReference type="AlphaFoldDB" id="A0A7U4LGX2"/>
<dbReference type="Proteomes" id="UP000032300">
    <property type="component" value="Chromosome"/>
</dbReference>
<dbReference type="EMBL" id="CP010836">
    <property type="protein sequence ID" value="AJP73768.1"/>
    <property type="molecule type" value="Genomic_DNA"/>
</dbReference>
<evidence type="ECO:0000313" key="9">
    <source>
        <dbReference type="Proteomes" id="UP000032300"/>
    </source>
</evidence>
<dbReference type="InterPro" id="IPR002052">
    <property type="entry name" value="DNA_methylase_N6_adenine_CS"/>
</dbReference>
<dbReference type="CDD" id="cd02440">
    <property type="entry name" value="AdoMet_MTases"/>
    <property type="match status" value="1"/>
</dbReference>
<evidence type="ECO:0000313" key="8">
    <source>
        <dbReference type="EMBL" id="AJP73768.1"/>
    </source>
</evidence>
<feature type="domain" description="Release factor glutamine methyltransferase N-terminal" evidence="7">
    <location>
        <begin position="4"/>
        <end position="69"/>
    </location>
</feature>
<keyword evidence="2 5" id="KW-0808">Transferase</keyword>
<feature type="domain" description="Methyltransferase small" evidence="6">
    <location>
        <begin position="100"/>
        <end position="184"/>
    </location>
</feature>
<dbReference type="HAMAP" id="MF_02126">
    <property type="entry name" value="RF_methyltr_PrmC"/>
    <property type="match status" value="1"/>
</dbReference>
<dbReference type="PANTHER" id="PTHR18895">
    <property type="entry name" value="HEMK METHYLTRANSFERASE"/>
    <property type="match status" value="1"/>
</dbReference>
<evidence type="ECO:0000256" key="4">
    <source>
        <dbReference type="ARBA" id="ARBA00048391"/>
    </source>
</evidence>
<dbReference type="KEGG" id="sphi:TS85_21150"/>
<keyword evidence="1 5" id="KW-0489">Methyltransferase</keyword>
<feature type="binding site" evidence="5">
    <location>
        <position position="166"/>
    </location>
    <ligand>
        <name>S-adenosyl-L-methionine</name>
        <dbReference type="ChEBI" id="CHEBI:59789"/>
    </ligand>
</feature>
<dbReference type="InterPro" id="IPR004556">
    <property type="entry name" value="HemK-like"/>
</dbReference>
<feature type="binding site" evidence="5">
    <location>
        <position position="137"/>
    </location>
    <ligand>
        <name>S-adenosyl-L-methionine</name>
        <dbReference type="ChEBI" id="CHEBI:59789"/>
    </ligand>
</feature>
<sequence length="269" mass="28057">MRAALAAATASLTPLSATPRLDAELLMAHALGTTRNDLLLRHLDAPVPETFAPLLERRLAHEPIAYITGTRAFWTIDLAVGPGALVPRADSETLIEAAIAHFGARAPRRILDLGTGPGTLLLAALDQWPQATGIGVDASEAALGYARANADALGLAPRAAFATGDWAAKIEGRFDLILANPPYIGTGEQLPAEVRDHEPASALFAGADGLDDYRRIVPDLPRLLASGGAAVLEIGWTQADAVTGLASQHGLAAALFRDLGGRPRAILLT</sequence>
<dbReference type="InterPro" id="IPR029063">
    <property type="entry name" value="SAM-dependent_MTases_sf"/>
</dbReference>
<evidence type="ECO:0000256" key="2">
    <source>
        <dbReference type="ARBA" id="ARBA00022679"/>
    </source>
</evidence>
<proteinExistence type="inferred from homology"/>
<organism evidence="8 9">
    <name type="scientific">Sphingomonas hengshuiensis</name>
    <dbReference type="NCBI Taxonomy" id="1609977"/>
    <lineage>
        <taxon>Bacteria</taxon>
        <taxon>Pseudomonadati</taxon>
        <taxon>Pseudomonadota</taxon>
        <taxon>Alphaproteobacteria</taxon>
        <taxon>Sphingomonadales</taxon>
        <taxon>Sphingomonadaceae</taxon>
        <taxon>Sphingomonas</taxon>
    </lineage>
</organism>
<dbReference type="InterPro" id="IPR040758">
    <property type="entry name" value="PrmC_N"/>
</dbReference>
<evidence type="ECO:0000259" key="6">
    <source>
        <dbReference type="Pfam" id="PF05175"/>
    </source>
</evidence>
<dbReference type="GO" id="GO:0003676">
    <property type="term" value="F:nucleic acid binding"/>
    <property type="evidence" value="ECO:0007669"/>
    <property type="project" value="InterPro"/>
</dbReference>
<feature type="binding site" evidence="5">
    <location>
        <begin position="180"/>
        <end position="183"/>
    </location>
    <ligand>
        <name>substrate</name>
    </ligand>
</feature>
<dbReference type="Pfam" id="PF17827">
    <property type="entry name" value="PrmC_N"/>
    <property type="match status" value="1"/>
</dbReference>
<gene>
    <name evidence="5" type="primary">prmC</name>
    <name evidence="8" type="ORF">TS85_21150</name>
</gene>
<name>A0A7U4LGX2_9SPHN</name>
<dbReference type="Gene3D" id="3.40.50.150">
    <property type="entry name" value="Vaccinia Virus protein VP39"/>
    <property type="match status" value="1"/>
</dbReference>
<dbReference type="InterPro" id="IPR050320">
    <property type="entry name" value="N5-glutamine_MTase"/>
</dbReference>
<accession>A0A7U4LGX2</accession>
<dbReference type="NCBIfam" id="TIGR00536">
    <property type="entry name" value="hemK_fam"/>
    <property type="match status" value="1"/>
</dbReference>
<dbReference type="GO" id="GO:0102559">
    <property type="term" value="F:peptide chain release factor N(5)-glutamine methyltransferase activity"/>
    <property type="evidence" value="ECO:0007669"/>
    <property type="project" value="UniProtKB-EC"/>
</dbReference>
<dbReference type="EC" id="2.1.1.297" evidence="5"/>
<comment type="similarity">
    <text evidence="5">Belongs to the protein N5-glutamine methyltransferase family. PrmC subfamily.</text>
</comment>
<reference evidence="8 9" key="1">
    <citation type="journal article" date="2015" name="Int. J. Syst. Evol. Microbiol.">
        <title>Sphingomonas hengshuiensis sp. nov., isolated from lake wetland.</title>
        <authorList>
            <person name="Wei S."/>
            <person name="Wang T."/>
            <person name="Liu H."/>
            <person name="Zhang C."/>
            <person name="Guo J."/>
            <person name="Wang Q."/>
            <person name="Liang K."/>
            <person name="Zhang Z."/>
        </authorList>
    </citation>
    <scope>NUCLEOTIDE SEQUENCE [LARGE SCALE GENOMIC DNA]</scope>
    <source>
        <strain evidence="8 9">WHSC-8</strain>
    </source>
</reference>
<dbReference type="InterPro" id="IPR007848">
    <property type="entry name" value="Small_mtfrase_dom"/>
</dbReference>
<dbReference type="Pfam" id="PF05175">
    <property type="entry name" value="MTS"/>
    <property type="match status" value="1"/>
</dbReference>
<evidence type="ECO:0000256" key="1">
    <source>
        <dbReference type="ARBA" id="ARBA00022603"/>
    </source>
</evidence>
<evidence type="ECO:0000256" key="3">
    <source>
        <dbReference type="ARBA" id="ARBA00022691"/>
    </source>
</evidence>
<comment type="catalytic activity">
    <reaction evidence="4 5">
        <text>L-glutaminyl-[peptide chain release factor] + S-adenosyl-L-methionine = N(5)-methyl-L-glutaminyl-[peptide chain release factor] + S-adenosyl-L-homocysteine + H(+)</text>
        <dbReference type="Rhea" id="RHEA:42896"/>
        <dbReference type="Rhea" id="RHEA-COMP:10271"/>
        <dbReference type="Rhea" id="RHEA-COMP:10272"/>
        <dbReference type="ChEBI" id="CHEBI:15378"/>
        <dbReference type="ChEBI" id="CHEBI:30011"/>
        <dbReference type="ChEBI" id="CHEBI:57856"/>
        <dbReference type="ChEBI" id="CHEBI:59789"/>
        <dbReference type="ChEBI" id="CHEBI:61891"/>
        <dbReference type="EC" id="2.1.1.297"/>
    </reaction>
</comment>
<feature type="binding site" evidence="5">
    <location>
        <position position="180"/>
    </location>
    <ligand>
        <name>S-adenosyl-L-methionine</name>
        <dbReference type="ChEBI" id="CHEBI:59789"/>
    </ligand>
</feature>
<dbReference type="NCBIfam" id="TIGR03534">
    <property type="entry name" value="RF_mod_PrmC"/>
    <property type="match status" value="1"/>
</dbReference>
<evidence type="ECO:0000259" key="7">
    <source>
        <dbReference type="Pfam" id="PF17827"/>
    </source>
</evidence>
<reference evidence="8 9" key="2">
    <citation type="submission" date="2015-02" db="EMBL/GenBank/DDBJ databases">
        <title>The complete genome of Sphingomonas hengshuiensis sp. WHSC-8 isolated from soil of Hengshui Lake.</title>
        <authorList>
            <person name="Wei S."/>
            <person name="Guo J."/>
            <person name="Su C."/>
            <person name="Wu R."/>
            <person name="Zhang Z."/>
            <person name="Liang K."/>
            <person name="Li H."/>
            <person name="Wang T."/>
            <person name="Liu H."/>
            <person name="Zhang C."/>
            <person name="Li Z."/>
            <person name="Wang Q."/>
            <person name="Meng J."/>
        </authorList>
    </citation>
    <scope>NUCLEOTIDE SEQUENCE [LARGE SCALE GENOMIC DNA]</scope>
    <source>
        <strain evidence="8 9">WHSC-8</strain>
    </source>
</reference>
<dbReference type="InterPro" id="IPR019874">
    <property type="entry name" value="RF_methyltr_PrmC"/>
</dbReference>
<feature type="binding site" evidence="5">
    <location>
        <begin position="114"/>
        <end position="118"/>
    </location>
    <ligand>
        <name>S-adenosyl-L-methionine</name>
        <dbReference type="ChEBI" id="CHEBI:59789"/>
    </ligand>
</feature>
<dbReference type="PROSITE" id="PS00092">
    <property type="entry name" value="N6_MTASE"/>
    <property type="match status" value="1"/>
</dbReference>
<dbReference type="GO" id="GO:0032259">
    <property type="term" value="P:methylation"/>
    <property type="evidence" value="ECO:0007669"/>
    <property type="project" value="UniProtKB-KW"/>
</dbReference>
<keyword evidence="9" id="KW-1185">Reference proteome</keyword>
<protein>
    <recommendedName>
        <fullName evidence="5">Release factor glutamine methyltransferase</fullName>
        <shortName evidence="5">RF MTase</shortName>
        <ecNumber evidence="5">2.1.1.297</ecNumber>
    </recommendedName>
    <alternativeName>
        <fullName evidence="5">N5-glutamine methyltransferase PrmC</fullName>
    </alternativeName>
    <alternativeName>
        <fullName evidence="5">Protein-(glutamine-N5) MTase PrmC</fullName>
    </alternativeName>
    <alternativeName>
        <fullName evidence="5">Protein-glutamine N-methyltransferase PrmC</fullName>
    </alternativeName>
</protein>
<dbReference type="PANTHER" id="PTHR18895:SF74">
    <property type="entry name" value="MTRF1L RELEASE FACTOR GLUTAMINE METHYLTRANSFERASE"/>
    <property type="match status" value="1"/>
</dbReference>
<keyword evidence="3 5" id="KW-0949">S-adenosyl-L-methionine</keyword>
<evidence type="ECO:0000256" key="5">
    <source>
        <dbReference type="HAMAP-Rule" id="MF_02126"/>
    </source>
</evidence>
<dbReference type="SUPFAM" id="SSF53335">
    <property type="entry name" value="S-adenosyl-L-methionine-dependent methyltransferases"/>
    <property type="match status" value="1"/>
</dbReference>
<comment type="function">
    <text evidence="5">Methylates the class 1 translation termination release factors RF1/PrfA and RF2/PrfB on the glutamine residue of the universally conserved GGQ motif.</text>
</comment>
<dbReference type="Gene3D" id="1.10.8.10">
    <property type="entry name" value="DNA helicase RuvA subunit, C-terminal domain"/>
    <property type="match status" value="1"/>
</dbReference>